<accession>A0AAD7KF04</accession>
<evidence type="ECO:0000313" key="2">
    <source>
        <dbReference type="EMBL" id="KAJ7784164.1"/>
    </source>
</evidence>
<name>A0AAD7KF04_9AGAR</name>
<dbReference type="EMBL" id="JARKIB010000002">
    <property type="protein sequence ID" value="KAJ7784164.1"/>
    <property type="molecule type" value="Genomic_DNA"/>
</dbReference>
<protein>
    <recommendedName>
        <fullName evidence="4">F-box domain-containing protein</fullName>
    </recommendedName>
</protein>
<proteinExistence type="predicted"/>
<comment type="caution">
    <text evidence="2">The sequence shown here is derived from an EMBL/GenBank/DDBJ whole genome shotgun (WGS) entry which is preliminary data.</text>
</comment>
<dbReference type="AlphaFoldDB" id="A0AAD7KF04"/>
<evidence type="ECO:0008006" key="4">
    <source>
        <dbReference type="Google" id="ProtNLM"/>
    </source>
</evidence>
<gene>
    <name evidence="2" type="ORF">B0H16DRAFT_1491532</name>
</gene>
<keyword evidence="1" id="KW-0175">Coiled coil</keyword>
<feature type="coiled-coil region" evidence="1">
    <location>
        <begin position="9"/>
        <end position="36"/>
    </location>
</feature>
<organism evidence="2 3">
    <name type="scientific">Mycena metata</name>
    <dbReference type="NCBI Taxonomy" id="1033252"/>
    <lineage>
        <taxon>Eukaryota</taxon>
        <taxon>Fungi</taxon>
        <taxon>Dikarya</taxon>
        <taxon>Basidiomycota</taxon>
        <taxon>Agaricomycotina</taxon>
        <taxon>Agaricomycetes</taxon>
        <taxon>Agaricomycetidae</taxon>
        <taxon>Agaricales</taxon>
        <taxon>Marasmiineae</taxon>
        <taxon>Mycenaceae</taxon>
        <taxon>Mycena</taxon>
    </lineage>
</organism>
<evidence type="ECO:0000313" key="3">
    <source>
        <dbReference type="Proteomes" id="UP001215598"/>
    </source>
</evidence>
<reference evidence="2" key="1">
    <citation type="submission" date="2023-03" db="EMBL/GenBank/DDBJ databases">
        <title>Massive genome expansion in bonnet fungi (Mycena s.s.) driven by repeated elements and novel gene families across ecological guilds.</title>
        <authorList>
            <consortium name="Lawrence Berkeley National Laboratory"/>
            <person name="Harder C.B."/>
            <person name="Miyauchi S."/>
            <person name="Viragh M."/>
            <person name="Kuo A."/>
            <person name="Thoen E."/>
            <person name="Andreopoulos B."/>
            <person name="Lu D."/>
            <person name="Skrede I."/>
            <person name="Drula E."/>
            <person name="Henrissat B."/>
            <person name="Morin E."/>
            <person name="Kohler A."/>
            <person name="Barry K."/>
            <person name="LaButti K."/>
            <person name="Morin E."/>
            <person name="Salamov A."/>
            <person name="Lipzen A."/>
            <person name="Mereny Z."/>
            <person name="Hegedus B."/>
            <person name="Baldrian P."/>
            <person name="Stursova M."/>
            <person name="Weitz H."/>
            <person name="Taylor A."/>
            <person name="Grigoriev I.V."/>
            <person name="Nagy L.G."/>
            <person name="Martin F."/>
            <person name="Kauserud H."/>
        </authorList>
    </citation>
    <scope>NUCLEOTIDE SEQUENCE</scope>
    <source>
        <strain evidence="2">CBHHK182m</strain>
    </source>
</reference>
<sequence>MSAALRTRLAEIDTSIVELRSRLKTVEDDRRSIQQQLDDITYPILTLPAEITSEIFLQCLPGNESVFHRTLWKPYPAPISLLHICREWRFIAIATPRLWTFLQLNLPDLPDRFLKTERYKEFLSEWLARVCGRPLSLELATLDYFPNPGEPARLLVTHTLHSLASHIRTLHLSIYPDHYPPIPLDFPLLRELLLGYTTDSEEEFNVENSIQTFSAAPQLRDIYMFCKAAPSFFAMPWHQLTVFKGEEVSSRECATVLGLAPSLVQCTFDEPYSTPDTPFTTHMGLKSFELCETGDVLFRFLALPALQTLQIVLYDSDDGDEHVLPFISRSSRSLLKFSAPASSRVPVRCLLDMVLLTYLVLDTPETEYLTELVGLLDRANTWDSLPELQVLELSHCAPYINEPLITALSSRAVAQEGRARLRSFRQTWLSKDRSQRTYRVDPAGYIGIALKKLADDGMEIHLGYSSL</sequence>
<keyword evidence="3" id="KW-1185">Reference proteome</keyword>
<dbReference type="Proteomes" id="UP001215598">
    <property type="component" value="Unassembled WGS sequence"/>
</dbReference>
<evidence type="ECO:0000256" key="1">
    <source>
        <dbReference type="SAM" id="Coils"/>
    </source>
</evidence>